<reference evidence="2" key="1">
    <citation type="journal article" date="2019" name="Sci. Rep.">
        <title>Draft genome of Tanacetum cinerariifolium, the natural source of mosquito coil.</title>
        <authorList>
            <person name="Yamashiro T."/>
            <person name="Shiraishi A."/>
            <person name="Satake H."/>
            <person name="Nakayama K."/>
        </authorList>
    </citation>
    <scope>NUCLEOTIDE SEQUENCE</scope>
</reference>
<dbReference type="AlphaFoldDB" id="A0A699VYC7"/>
<comment type="caution">
    <text evidence="2">The sequence shown here is derived from an EMBL/GenBank/DDBJ whole genome shotgun (WGS) entry which is preliminary data.</text>
</comment>
<protein>
    <submittedName>
        <fullName evidence="2">Uncharacterized protein</fullName>
    </submittedName>
</protein>
<feature type="non-terminal residue" evidence="2">
    <location>
        <position position="135"/>
    </location>
</feature>
<dbReference type="EMBL" id="BKCJ011515716">
    <property type="protein sequence ID" value="GFD39400.1"/>
    <property type="molecule type" value="Genomic_DNA"/>
</dbReference>
<organism evidence="2">
    <name type="scientific">Tanacetum cinerariifolium</name>
    <name type="common">Dalmatian daisy</name>
    <name type="synonym">Chrysanthemum cinerariifolium</name>
    <dbReference type="NCBI Taxonomy" id="118510"/>
    <lineage>
        <taxon>Eukaryota</taxon>
        <taxon>Viridiplantae</taxon>
        <taxon>Streptophyta</taxon>
        <taxon>Embryophyta</taxon>
        <taxon>Tracheophyta</taxon>
        <taxon>Spermatophyta</taxon>
        <taxon>Magnoliopsida</taxon>
        <taxon>eudicotyledons</taxon>
        <taxon>Gunneridae</taxon>
        <taxon>Pentapetalae</taxon>
        <taxon>asterids</taxon>
        <taxon>campanulids</taxon>
        <taxon>Asterales</taxon>
        <taxon>Asteraceae</taxon>
        <taxon>Asteroideae</taxon>
        <taxon>Anthemideae</taxon>
        <taxon>Anthemidinae</taxon>
        <taxon>Tanacetum</taxon>
    </lineage>
</organism>
<name>A0A699VYC7_TANCI</name>
<feature type="compositionally biased region" description="Low complexity" evidence="1">
    <location>
        <begin position="1"/>
        <end position="17"/>
    </location>
</feature>
<feature type="compositionally biased region" description="Basic residues" evidence="1">
    <location>
        <begin position="25"/>
        <end position="42"/>
    </location>
</feature>
<sequence length="135" mass="14348">RWPGAVPAPQAAPQDQPYSGAATHGPHRRPARSRRPRPRGRRLREQALQPAGATSQSGHAAAQPPPAARVLPAPTAARAHRARHSRRRPHLPGAGHARGRAAPHRPSLQRAGTGRGAVHEPIGDVPPHQEHHGAD</sequence>
<evidence type="ECO:0000313" key="2">
    <source>
        <dbReference type="EMBL" id="GFD39400.1"/>
    </source>
</evidence>
<gene>
    <name evidence="2" type="ORF">Tci_911369</name>
</gene>
<feature type="region of interest" description="Disordered" evidence="1">
    <location>
        <begin position="1"/>
        <end position="135"/>
    </location>
</feature>
<feature type="non-terminal residue" evidence="2">
    <location>
        <position position="1"/>
    </location>
</feature>
<proteinExistence type="predicted"/>
<feature type="compositionally biased region" description="Basic and acidic residues" evidence="1">
    <location>
        <begin position="117"/>
        <end position="135"/>
    </location>
</feature>
<accession>A0A699VYC7</accession>
<feature type="compositionally biased region" description="Basic residues" evidence="1">
    <location>
        <begin position="78"/>
        <end position="90"/>
    </location>
</feature>
<evidence type="ECO:0000256" key="1">
    <source>
        <dbReference type="SAM" id="MobiDB-lite"/>
    </source>
</evidence>